<reference evidence="1 2" key="1">
    <citation type="submission" date="2018-08" db="EMBL/GenBank/DDBJ databases">
        <title>Lactobacillus suantsai sp. nov., isolated from traditional fermented suan-tsai in Taiwan.</title>
        <authorList>
            <person name="Huang C.-H."/>
        </authorList>
    </citation>
    <scope>NUCLEOTIDE SEQUENCE [LARGE SCALE GENOMIC DNA]</scope>
    <source>
        <strain evidence="1 2">BCRC 12945</strain>
    </source>
</reference>
<evidence type="ECO:0008006" key="3">
    <source>
        <dbReference type="Google" id="ProtNLM"/>
    </source>
</evidence>
<dbReference type="AlphaFoldDB" id="A0A4Q0VIS4"/>
<comment type="caution">
    <text evidence="1">The sequence shown here is derived from an EMBL/GenBank/DDBJ whole genome shotgun (WGS) entry which is preliminary data.</text>
</comment>
<dbReference type="OrthoDB" id="9897145at2"/>
<keyword evidence="2" id="KW-1185">Reference proteome</keyword>
<evidence type="ECO:0000313" key="1">
    <source>
        <dbReference type="EMBL" id="RXI76750.1"/>
    </source>
</evidence>
<name>A0A4Q0VIS4_9LACO</name>
<gene>
    <name evidence="1" type="ORF">DXH47_10035</name>
</gene>
<proteinExistence type="predicted"/>
<organism evidence="1 2">
    <name type="scientific">Levilactobacillus suantsaii</name>
    <dbReference type="NCBI Taxonomy" id="2292255"/>
    <lineage>
        <taxon>Bacteria</taxon>
        <taxon>Bacillati</taxon>
        <taxon>Bacillota</taxon>
        <taxon>Bacilli</taxon>
        <taxon>Lactobacillales</taxon>
        <taxon>Lactobacillaceae</taxon>
        <taxon>Levilactobacillus</taxon>
    </lineage>
</organism>
<dbReference type="RefSeq" id="WP_129033174.1">
    <property type="nucleotide sequence ID" value="NZ_CP059603.1"/>
</dbReference>
<dbReference type="EMBL" id="QXIL01000026">
    <property type="protein sequence ID" value="RXI76750.1"/>
    <property type="molecule type" value="Genomic_DNA"/>
</dbReference>
<dbReference type="Proteomes" id="UP000290602">
    <property type="component" value="Unassembled WGS sequence"/>
</dbReference>
<sequence length="203" mass="22449">MKYSDGPIATSLAVLWDYVVLAAMLIVVSLPIVTFGCTFHATLRVVNDFRVTGHGAAVSSLFFKYLREQWLWYTVTFIIGALSVTTSLINLKTLASSSLVNTLLGSVMLILAVLVTGIWFCIQVIGVYERVKPIKSLKTALVFFILNLPKNLGVFVLTSALCYILAVLPLSFPVVLIVLDIVWTRYLGTAKRYSQRAQQIVAQ</sequence>
<evidence type="ECO:0000313" key="2">
    <source>
        <dbReference type="Proteomes" id="UP000290602"/>
    </source>
</evidence>
<protein>
    <recommendedName>
        <fullName evidence="3">DUF624 domain-containing protein</fullName>
    </recommendedName>
</protein>
<accession>A0A4Q0VIS4</accession>